<name>A0A8H7MGD3_9PLEO</name>
<organism evidence="2 3">
    <name type="scientific">Ascochyta lentis</name>
    <dbReference type="NCBI Taxonomy" id="205686"/>
    <lineage>
        <taxon>Eukaryota</taxon>
        <taxon>Fungi</taxon>
        <taxon>Dikarya</taxon>
        <taxon>Ascomycota</taxon>
        <taxon>Pezizomycotina</taxon>
        <taxon>Dothideomycetes</taxon>
        <taxon>Pleosporomycetidae</taxon>
        <taxon>Pleosporales</taxon>
        <taxon>Pleosporineae</taxon>
        <taxon>Didymellaceae</taxon>
        <taxon>Ascochyta</taxon>
    </lineage>
</organism>
<evidence type="ECO:0000256" key="1">
    <source>
        <dbReference type="SAM" id="MobiDB-lite"/>
    </source>
</evidence>
<feature type="compositionally biased region" description="Basic and acidic residues" evidence="1">
    <location>
        <begin position="68"/>
        <end position="81"/>
    </location>
</feature>
<dbReference type="Proteomes" id="UP000651452">
    <property type="component" value="Unassembled WGS sequence"/>
</dbReference>
<proteinExistence type="predicted"/>
<gene>
    <name evidence="2" type="ORF">EKO04_008527</name>
</gene>
<feature type="region of interest" description="Disordered" evidence="1">
    <location>
        <begin position="1"/>
        <end position="99"/>
    </location>
</feature>
<dbReference type="PANTHER" id="PTHR37332:SF1">
    <property type="entry name" value="ELMO DOMAIN-CONTAINING PROTEIN"/>
    <property type="match status" value="1"/>
</dbReference>
<accession>A0A8H7MGD3</accession>
<dbReference type="AlphaFoldDB" id="A0A8H7MGD3"/>
<evidence type="ECO:0000313" key="2">
    <source>
        <dbReference type="EMBL" id="KAF9693805.1"/>
    </source>
</evidence>
<protein>
    <submittedName>
        <fullName evidence="2">Uncharacterized protein</fullName>
    </submittedName>
</protein>
<feature type="compositionally biased region" description="Low complexity" evidence="1">
    <location>
        <begin position="1"/>
        <end position="34"/>
    </location>
</feature>
<feature type="region of interest" description="Disordered" evidence="1">
    <location>
        <begin position="172"/>
        <end position="248"/>
    </location>
</feature>
<reference evidence="2" key="1">
    <citation type="submission" date="2018-12" db="EMBL/GenBank/DDBJ databases">
        <authorList>
            <person name="Syme R.A."/>
            <person name="Farfan-Caceres L."/>
            <person name="Lichtenzveig J."/>
        </authorList>
    </citation>
    <scope>NUCLEOTIDE SEQUENCE</scope>
    <source>
        <strain evidence="2">Al4</strain>
    </source>
</reference>
<sequence>MDITTNTTSAPNTANTANTANTTHSSSSTTPASSVFSRRPSFFGGKGRHKASRSTVPPTLHLAPASPIREHDDDNHGHGHNDALAQPANTRTTPPARPKAQTRLAAQHLQHRRRDWPAAAEEPVHVPAERRLGRLALAPQEEPLGLDHALGLAVARERRACRRPPRCLAPNSLHRHLCPQQGQEQRQRQARRRPLHHYDKAPLSALDKPKTPFAMAVPLPLRHPPPQKDMHHPQRQPSTAGLAPAANIPLPTGPNPHVVFQHIHELASKRISTLDYLRKAHEGRIYWFNTLLFSKTDLARLPSFTPRNQSRRATHYLLLGFSLPTILDLHATSPADYLRALNALLLEFEQYQSIHPPDGSAPGSLSRARIPQMFKRANLGGKGRRSSSATGDFPLLTPQTSFGSDSTGAAFNVDSPPTDDLLPNETYLYLQTPSLPFDPDFFSTFATLCDVLIDCYTKMLSMLSTPESVALAGQGVPSTVGDLFSKADARVRKIILAGVVREFEESCRAGVRGEVGGVGKVVLGGLM</sequence>
<reference evidence="2" key="2">
    <citation type="submission" date="2020-09" db="EMBL/GenBank/DDBJ databases">
        <title>Reference genome assembly for Australian Ascochyta lentis isolate Al4.</title>
        <authorList>
            <person name="Lee R.C."/>
            <person name="Farfan-Caceres L.M."/>
            <person name="Debler J.W."/>
            <person name="Williams A.H."/>
            <person name="Henares B.M."/>
        </authorList>
    </citation>
    <scope>NUCLEOTIDE SEQUENCE</scope>
    <source>
        <strain evidence="2">Al4</strain>
    </source>
</reference>
<evidence type="ECO:0000313" key="3">
    <source>
        <dbReference type="Proteomes" id="UP000651452"/>
    </source>
</evidence>
<dbReference type="OrthoDB" id="14339at2759"/>
<keyword evidence="3" id="KW-1185">Reference proteome</keyword>
<dbReference type="EMBL" id="RZGK01000015">
    <property type="protein sequence ID" value="KAF9693805.1"/>
    <property type="molecule type" value="Genomic_DNA"/>
</dbReference>
<feature type="compositionally biased region" description="Low complexity" evidence="1">
    <location>
        <begin position="85"/>
        <end position="99"/>
    </location>
</feature>
<comment type="caution">
    <text evidence="2">The sequence shown here is derived from an EMBL/GenBank/DDBJ whole genome shotgun (WGS) entry which is preliminary data.</text>
</comment>
<dbReference type="PANTHER" id="PTHR37332">
    <property type="entry name" value="EXPRESSED PROTEIN"/>
    <property type="match status" value="1"/>
</dbReference>